<accession>F6ZJF3</accession>
<dbReference type="GeneTree" id="ENSGT00390000003692"/>
<feature type="domain" description="DAAF9 N-terminal" evidence="1">
    <location>
        <begin position="24"/>
        <end position="218"/>
    </location>
</feature>
<dbReference type="InParanoid" id="F6ZJF3"/>
<evidence type="ECO:0000259" key="3">
    <source>
        <dbReference type="Pfam" id="PF25204"/>
    </source>
</evidence>
<dbReference type="Pfam" id="PF23281">
    <property type="entry name" value="DAAF9_N"/>
    <property type="match status" value="1"/>
</dbReference>
<dbReference type="OMA" id="LICNDAN"/>
<dbReference type="InterPro" id="IPR058844">
    <property type="entry name" value="PB_DAAF9"/>
</dbReference>
<dbReference type="CDD" id="cd22936">
    <property type="entry name" value="shulin_C20orf194-like"/>
    <property type="match status" value="1"/>
</dbReference>
<proteinExistence type="predicted"/>
<organism evidence="4 5">
    <name type="scientific">Ciona intestinalis</name>
    <name type="common">Transparent sea squirt</name>
    <name type="synonym">Ascidia intestinalis</name>
    <dbReference type="NCBI Taxonomy" id="7719"/>
    <lineage>
        <taxon>Eukaryota</taxon>
        <taxon>Metazoa</taxon>
        <taxon>Chordata</taxon>
        <taxon>Tunicata</taxon>
        <taxon>Ascidiacea</taxon>
        <taxon>Phlebobranchia</taxon>
        <taxon>Cionidae</taxon>
        <taxon>Ciona</taxon>
    </lineage>
</organism>
<dbReference type="Proteomes" id="UP000008144">
    <property type="component" value="Unassembled WGS sequence"/>
</dbReference>
<reference evidence="4" key="3">
    <citation type="submission" date="2025-09" db="UniProtKB">
        <authorList>
            <consortium name="Ensembl"/>
        </authorList>
    </citation>
    <scope>IDENTIFICATION</scope>
</reference>
<evidence type="ECO:0000259" key="2">
    <source>
        <dbReference type="Pfam" id="PF25203"/>
    </source>
</evidence>
<feature type="domain" description="DAAF9" evidence="3">
    <location>
        <begin position="760"/>
        <end position="968"/>
    </location>
</feature>
<name>F6ZJF3_CIOIN</name>
<dbReference type="Pfam" id="PF25204">
    <property type="entry name" value="DAAF9_2"/>
    <property type="match status" value="1"/>
</dbReference>
<dbReference type="InterPro" id="IPR040342">
    <property type="entry name" value="DNAAF9"/>
</dbReference>
<evidence type="ECO:0000259" key="1">
    <source>
        <dbReference type="Pfam" id="PF23281"/>
    </source>
</evidence>
<reference evidence="5" key="1">
    <citation type="journal article" date="2002" name="Science">
        <title>The draft genome of Ciona intestinalis: insights into chordate and vertebrate origins.</title>
        <authorList>
            <person name="Dehal P."/>
            <person name="Satou Y."/>
            <person name="Campbell R.K."/>
            <person name="Chapman J."/>
            <person name="Degnan B."/>
            <person name="De Tomaso A."/>
            <person name="Davidson B."/>
            <person name="Di Gregorio A."/>
            <person name="Gelpke M."/>
            <person name="Goodstein D.M."/>
            <person name="Harafuji N."/>
            <person name="Hastings K.E."/>
            <person name="Ho I."/>
            <person name="Hotta K."/>
            <person name="Huang W."/>
            <person name="Kawashima T."/>
            <person name="Lemaire P."/>
            <person name="Martinez D."/>
            <person name="Meinertzhagen I.A."/>
            <person name="Necula S."/>
            <person name="Nonaka M."/>
            <person name="Putnam N."/>
            <person name="Rash S."/>
            <person name="Saiga H."/>
            <person name="Satake M."/>
            <person name="Terry A."/>
            <person name="Yamada L."/>
            <person name="Wang H.G."/>
            <person name="Awazu S."/>
            <person name="Azumi K."/>
            <person name="Boore J."/>
            <person name="Branno M."/>
            <person name="Chin-Bow S."/>
            <person name="DeSantis R."/>
            <person name="Doyle S."/>
            <person name="Francino P."/>
            <person name="Keys D.N."/>
            <person name="Haga S."/>
            <person name="Hayashi H."/>
            <person name="Hino K."/>
            <person name="Imai K.S."/>
            <person name="Inaba K."/>
            <person name="Kano S."/>
            <person name="Kobayashi K."/>
            <person name="Kobayashi M."/>
            <person name="Lee B.I."/>
            <person name="Makabe K.W."/>
            <person name="Manohar C."/>
            <person name="Matassi G."/>
            <person name="Medina M."/>
            <person name="Mochizuki Y."/>
            <person name="Mount S."/>
            <person name="Morishita T."/>
            <person name="Miura S."/>
            <person name="Nakayama A."/>
            <person name="Nishizaka S."/>
            <person name="Nomoto H."/>
            <person name="Ohta F."/>
            <person name="Oishi K."/>
            <person name="Rigoutsos I."/>
            <person name="Sano M."/>
            <person name="Sasaki A."/>
            <person name="Sasakura Y."/>
            <person name="Shoguchi E."/>
            <person name="Shin-i T."/>
            <person name="Spagnuolo A."/>
            <person name="Stainier D."/>
            <person name="Suzuki M.M."/>
            <person name="Tassy O."/>
            <person name="Takatori N."/>
            <person name="Tokuoka M."/>
            <person name="Yagi K."/>
            <person name="Yoshizaki F."/>
            <person name="Wada S."/>
            <person name="Zhang C."/>
            <person name="Hyatt P.D."/>
            <person name="Larimer F."/>
            <person name="Detter C."/>
            <person name="Doggett N."/>
            <person name="Glavina T."/>
            <person name="Hawkins T."/>
            <person name="Richardson P."/>
            <person name="Lucas S."/>
            <person name="Kohara Y."/>
            <person name="Levine M."/>
            <person name="Satoh N."/>
            <person name="Rokhsar D.S."/>
        </authorList>
    </citation>
    <scope>NUCLEOTIDE SEQUENCE [LARGE SCALE GENOMIC DNA]</scope>
</reference>
<keyword evidence="5" id="KW-1185">Reference proteome</keyword>
<dbReference type="FunCoup" id="F6ZJF3">
    <property type="interactions" value="30"/>
</dbReference>
<dbReference type="Pfam" id="PF25203">
    <property type="entry name" value="PB_DAAF9"/>
    <property type="match status" value="1"/>
</dbReference>
<evidence type="ECO:0000313" key="5">
    <source>
        <dbReference type="Proteomes" id="UP000008144"/>
    </source>
</evidence>
<dbReference type="PANTHER" id="PTHR33664:SF1">
    <property type="entry name" value="DYNEIN AXONEMAL ASSEMBLY FACTOR 9"/>
    <property type="match status" value="1"/>
</dbReference>
<dbReference type="STRING" id="7719.ENSCINP00000027814"/>
<sequence>LSLYVANIFSLPHARSQVGSFIYKVTFSCSRLRNIQSILTDGPEDTIVAVLGIDGRYNEGCRELANYLLFDFYDLRINQLEQEGIPDEDLDDLIIVIRRSSVAVYCSSTLHNHILPYIAHWKNLQIYSPPNEDGEHQDESDLEEFKIRSFISMLESSRLVGFPYYSTRNTSMTSQFNKFEIEKWPIIQAFALENVGGGGFFTLKHEVSNVHDRLTPVYMGLDPSSLERIIVRSLPLFESHWMECMSNVVVHGNGDSPSLINYDVTEDFVIEPMKSYFRHGRLSANQNRDVDNIDQSEPLVCFGTRTSDRGRASLIATIKSSGINGPALHMVLRTHPIFYYVSMFNHQVMHFHAPKSPISCARTYMVRPLVEEGQARLRLNNNPSSPRDFNLLVGLYDVCVRVGHALMTEASTNHTLANSDRIVRDIVGKLPPGGDVKHKVVAVDNKGRLVFYLKFIFIKILICVEIHGIRSLDGGHEVLGSLVYSDTFVCSNISTLGGSDPQSNSKLVLTSGIPLYQEWQVRGHQVLVLLKLKIQGKSEEVETKELVVRCNNGVLCSNNALCDVTSEASLDFYIDGSVLVTPRHAPRFLINRDDISSYEFVDNEPISFSVRFNKTSDWLLPSFLSTNQNPRFTVVFAPHSPGAKNFKNKVVPVLKSLDCDSVKFKKLSHHDDITKQLIVALNADYDWQCGTSYHGKGGKLGQAGKSIQPQLTNFMNHFGVSSSLGGVGVPSSEIPMLLEVPTGESPGVGNSPKKDEKVVITVVTGIPGSHADKLGASIVALHRERVRWVTIRTQCCRGDATLLNVEHLQRRLVEVVAKRRASRPGAAALKRLRVVVESIGYIPISSVVSCIVDHPDPSTRGTMMLGACTSCVDPMTCFVDHGVMTPNLLEQATSGTICCVAFTGHHDDLKDKNLAEAQSLMRAVNPDAAFLLAAGGKMTRTSDFDLVLSENSFNCDDSKRTRVLLRPGRVEMKKRSPDVTPTPLNEVTLHFSPPLLRGSFSARLRSLGHVTGVGDVIALTGVVAFTDTPDEDNDVTFVTKTSTLELEPRVQPTMKTPAPPPSKTTPDNRKYHLKFYGKNLIEEKLKCWLRMSGQQKPSRKCRKTRSNISKAEIKMIQATHETDPLPDGIYFNGTHYSSLLDNHKSYQHPCLEEFISEYLKQENQKIDSFNKKIENREYKDLFE</sequence>
<dbReference type="PANTHER" id="PTHR33664">
    <property type="entry name" value="RCG26366"/>
    <property type="match status" value="1"/>
</dbReference>
<reference evidence="4" key="2">
    <citation type="submission" date="2025-08" db="UniProtKB">
        <authorList>
            <consortium name="Ensembl"/>
        </authorList>
    </citation>
    <scope>IDENTIFICATION</scope>
</reference>
<dbReference type="InterPro" id="IPR057478">
    <property type="entry name" value="DAAF9_2"/>
</dbReference>
<dbReference type="AlphaFoldDB" id="F6ZJF3"/>
<dbReference type="Ensembl" id="ENSCINT00000028060.2">
    <property type="protein sequence ID" value="ENSCINP00000027814.2"/>
    <property type="gene ID" value="ENSCING00000002634.3"/>
</dbReference>
<dbReference type="InterPro" id="IPR056498">
    <property type="entry name" value="DAAF9_N"/>
</dbReference>
<evidence type="ECO:0000313" key="4">
    <source>
        <dbReference type="Ensembl" id="ENSCINP00000027814.2"/>
    </source>
</evidence>
<protein>
    <submittedName>
        <fullName evidence="4">Uncharacterized protein</fullName>
    </submittedName>
</protein>
<feature type="domain" description="DAAF9 pita-bread-like" evidence="2">
    <location>
        <begin position="222"/>
        <end position="365"/>
    </location>
</feature>